<gene>
    <name evidence="1" type="ORF">GCM10011320_18580</name>
</gene>
<dbReference type="Gene3D" id="1.20.120.520">
    <property type="entry name" value="nmb1532 protein domain like"/>
    <property type="match status" value="1"/>
</dbReference>
<dbReference type="Proteomes" id="UP000661507">
    <property type="component" value="Unassembled WGS sequence"/>
</dbReference>
<evidence type="ECO:0000313" key="1">
    <source>
        <dbReference type="EMBL" id="GGJ11692.1"/>
    </source>
</evidence>
<sequence>MFPDEEAPLPFALLDDPLAYILAANMRHRALCAMLRRIATERIASRLEADRIIACLTIEWPLHREDEGLDLFPSLRRRALPADELGVTLACLDAQHRRSAAMAEIIVEALSSRPADAVVPVDVRTSEVMQAYVANELRRIALENGVVLALAPIRLTRPDQRAISRAMKARRGVVDA</sequence>
<organism evidence="1 2">
    <name type="scientific">Neoroseomonas lacus</name>
    <dbReference type="NCBI Taxonomy" id="287609"/>
    <lineage>
        <taxon>Bacteria</taxon>
        <taxon>Pseudomonadati</taxon>
        <taxon>Pseudomonadota</taxon>
        <taxon>Alphaproteobacteria</taxon>
        <taxon>Acetobacterales</taxon>
        <taxon>Acetobacteraceae</taxon>
        <taxon>Neoroseomonas</taxon>
    </lineage>
</organism>
<dbReference type="EMBL" id="BMKW01000004">
    <property type="protein sequence ID" value="GGJ11692.1"/>
    <property type="molecule type" value="Genomic_DNA"/>
</dbReference>
<dbReference type="RefSeq" id="WP_188966767.1">
    <property type="nucleotide sequence ID" value="NZ_BMKW01000004.1"/>
</dbReference>
<reference evidence="1" key="1">
    <citation type="journal article" date="2014" name="Int. J. Syst. Evol. Microbiol.">
        <title>Complete genome sequence of Corynebacterium casei LMG S-19264T (=DSM 44701T), isolated from a smear-ripened cheese.</title>
        <authorList>
            <consortium name="US DOE Joint Genome Institute (JGI-PGF)"/>
            <person name="Walter F."/>
            <person name="Albersmeier A."/>
            <person name="Kalinowski J."/>
            <person name="Ruckert C."/>
        </authorList>
    </citation>
    <scope>NUCLEOTIDE SEQUENCE</scope>
    <source>
        <strain evidence="1">CGMCC 1.3617</strain>
    </source>
</reference>
<protein>
    <submittedName>
        <fullName evidence="1">Uncharacterized protein</fullName>
    </submittedName>
</protein>
<comment type="caution">
    <text evidence="1">The sequence shown here is derived from an EMBL/GenBank/DDBJ whole genome shotgun (WGS) entry which is preliminary data.</text>
</comment>
<evidence type="ECO:0000313" key="2">
    <source>
        <dbReference type="Proteomes" id="UP000661507"/>
    </source>
</evidence>
<dbReference type="AlphaFoldDB" id="A0A917KFJ9"/>
<keyword evidence="2" id="KW-1185">Reference proteome</keyword>
<accession>A0A917KFJ9</accession>
<name>A0A917KFJ9_9PROT</name>
<proteinExistence type="predicted"/>
<reference evidence="1" key="2">
    <citation type="submission" date="2020-09" db="EMBL/GenBank/DDBJ databases">
        <authorList>
            <person name="Sun Q."/>
            <person name="Zhou Y."/>
        </authorList>
    </citation>
    <scope>NUCLEOTIDE SEQUENCE</scope>
    <source>
        <strain evidence="1">CGMCC 1.3617</strain>
    </source>
</reference>